<gene>
    <name evidence="1" type="ORF">S01H1_53561</name>
</gene>
<feature type="non-terminal residue" evidence="1">
    <location>
        <position position="1"/>
    </location>
</feature>
<accession>X0W3I4</accession>
<evidence type="ECO:0008006" key="2">
    <source>
        <dbReference type="Google" id="ProtNLM"/>
    </source>
</evidence>
<organism evidence="1">
    <name type="scientific">marine sediment metagenome</name>
    <dbReference type="NCBI Taxonomy" id="412755"/>
    <lineage>
        <taxon>unclassified sequences</taxon>
        <taxon>metagenomes</taxon>
        <taxon>ecological metagenomes</taxon>
    </lineage>
</organism>
<dbReference type="AlphaFoldDB" id="X0W3I4"/>
<proteinExistence type="predicted"/>
<name>X0W3I4_9ZZZZ</name>
<dbReference type="InterPro" id="IPR012440">
    <property type="entry name" value="DUF1641"/>
</dbReference>
<sequence length="78" mass="8227">DLSGVMAQLLKLVNGLTGSDIVDLLESALMDPEFDKAMIDPPKVGMFGILRALSDEDTQKGIGILLALVKALGKASTR</sequence>
<reference evidence="1" key="1">
    <citation type="journal article" date="2014" name="Front. Microbiol.">
        <title>High frequency of phylogenetically diverse reductive dehalogenase-homologous genes in deep subseafloor sedimentary metagenomes.</title>
        <authorList>
            <person name="Kawai M."/>
            <person name="Futagami T."/>
            <person name="Toyoda A."/>
            <person name="Takaki Y."/>
            <person name="Nishi S."/>
            <person name="Hori S."/>
            <person name="Arai W."/>
            <person name="Tsubouchi T."/>
            <person name="Morono Y."/>
            <person name="Uchiyama I."/>
            <person name="Ito T."/>
            <person name="Fujiyama A."/>
            <person name="Inagaki F."/>
            <person name="Takami H."/>
        </authorList>
    </citation>
    <scope>NUCLEOTIDE SEQUENCE</scope>
    <source>
        <strain evidence="1">Expedition CK06-06</strain>
    </source>
</reference>
<protein>
    <recommendedName>
        <fullName evidence="2">DUF1641 domain-containing protein</fullName>
    </recommendedName>
</protein>
<evidence type="ECO:0000313" key="1">
    <source>
        <dbReference type="EMBL" id="GAG25105.1"/>
    </source>
</evidence>
<dbReference type="Pfam" id="PF07849">
    <property type="entry name" value="DUF1641"/>
    <property type="match status" value="1"/>
</dbReference>
<comment type="caution">
    <text evidence="1">The sequence shown here is derived from an EMBL/GenBank/DDBJ whole genome shotgun (WGS) entry which is preliminary data.</text>
</comment>
<dbReference type="EMBL" id="BARS01034688">
    <property type="protein sequence ID" value="GAG25105.1"/>
    <property type="molecule type" value="Genomic_DNA"/>
</dbReference>